<feature type="transmembrane region" description="Helical" evidence="5">
    <location>
        <begin position="301"/>
        <end position="320"/>
    </location>
</feature>
<name>D8LX30_BLAHO</name>
<dbReference type="OrthoDB" id="408493at2759"/>
<keyword evidence="4 5" id="KW-0472">Membrane</keyword>
<comment type="subcellular location">
    <subcellularLocation>
        <location evidence="1">Membrane</location>
        <topology evidence="1">Multi-pass membrane protein</topology>
    </subcellularLocation>
</comment>
<gene>
    <name evidence="6" type="ORF">GSBLH_T00001084001</name>
</gene>
<evidence type="ECO:0000256" key="2">
    <source>
        <dbReference type="ARBA" id="ARBA00022692"/>
    </source>
</evidence>
<dbReference type="NCBIfam" id="TIGR00803">
    <property type="entry name" value="nst"/>
    <property type="match status" value="1"/>
</dbReference>
<dbReference type="GO" id="GO:0000139">
    <property type="term" value="C:Golgi membrane"/>
    <property type="evidence" value="ECO:0007669"/>
    <property type="project" value="InterPro"/>
</dbReference>
<feature type="transmembrane region" description="Helical" evidence="5">
    <location>
        <begin position="50"/>
        <end position="67"/>
    </location>
</feature>
<dbReference type="InterPro" id="IPR007271">
    <property type="entry name" value="Nuc_sug_transpt"/>
</dbReference>
<dbReference type="AlphaFoldDB" id="D8LX30"/>
<feature type="transmembrane region" description="Helical" evidence="5">
    <location>
        <begin position="178"/>
        <end position="198"/>
    </location>
</feature>
<dbReference type="Pfam" id="PF04142">
    <property type="entry name" value="Nuc_sug_transp"/>
    <property type="match status" value="1"/>
</dbReference>
<sequence>MNPKKASSRLSFEQKMKYVSLVLLVFFTSAQILCMRYARTREDSKYDSNTAVLLGEVFKLIMSFLLLSSEKGGLRKAYGQLELERTNHQRDVLLHAVPALLYTIQNNFMYLAISNLDAAVFQVCSQLKLITAAIFSVTFLKKQISSFQWLSLFILGVGLVLVNMRSGSSADLSENTNMVLGLFSVLVFCCTSGFAGVFMEKLFKDNKFSVWSRNIWLALFSILSGVLGIVFKDWRLLIPSNFFKGYSFWAWLAVILLAIGGLIIAMVLKYADNIIKAFGNAASIVVSTFLSVFLFDFVITSNYICGCVLVIIAIVMYSSGQKK</sequence>
<organism evidence="6">
    <name type="scientific">Blastocystis hominis</name>
    <dbReference type="NCBI Taxonomy" id="12968"/>
    <lineage>
        <taxon>Eukaryota</taxon>
        <taxon>Sar</taxon>
        <taxon>Stramenopiles</taxon>
        <taxon>Bigyra</taxon>
        <taxon>Opalozoa</taxon>
        <taxon>Opalinata</taxon>
        <taxon>Blastocystidae</taxon>
        <taxon>Blastocystis</taxon>
    </lineage>
</organism>
<dbReference type="PIRSF" id="PIRSF005799">
    <property type="entry name" value="UDP-gal_transpt"/>
    <property type="match status" value="1"/>
</dbReference>
<dbReference type="InterPro" id="IPR037185">
    <property type="entry name" value="EmrE-like"/>
</dbReference>
<keyword evidence="7" id="KW-1185">Reference proteome</keyword>
<reference evidence="6" key="1">
    <citation type="submission" date="2010-02" db="EMBL/GenBank/DDBJ databases">
        <title>Sequencing and annotation of the Blastocystis hominis genome.</title>
        <authorList>
            <person name="Wincker P."/>
        </authorList>
    </citation>
    <scope>NUCLEOTIDE SEQUENCE</scope>
    <source>
        <strain evidence="6">Singapore isolate B</strain>
    </source>
</reference>
<keyword evidence="2 5" id="KW-0812">Transmembrane</keyword>
<feature type="transmembrane region" description="Helical" evidence="5">
    <location>
        <begin position="92"/>
        <end position="113"/>
    </location>
</feature>
<feature type="transmembrane region" description="Helical" evidence="5">
    <location>
        <begin position="119"/>
        <end position="140"/>
    </location>
</feature>
<feature type="transmembrane region" description="Helical" evidence="5">
    <location>
        <begin position="210"/>
        <end position="231"/>
    </location>
</feature>
<feature type="transmembrane region" description="Helical" evidence="5">
    <location>
        <begin position="147"/>
        <end position="166"/>
    </location>
</feature>
<dbReference type="Proteomes" id="UP000008312">
    <property type="component" value="Unassembled WGS sequence"/>
</dbReference>
<protein>
    <recommendedName>
        <fullName evidence="8">UDP-N-acetylglucosamine transporter</fullName>
    </recommendedName>
</protein>
<dbReference type="EMBL" id="FN668639">
    <property type="protein sequence ID" value="CBK20825.2"/>
    <property type="molecule type" value="Genomic_DNA"/>
</dbReference>
<evidence type="ECO:0008006" key="8">
    <source>
        <dbReference type="Google" id="ProtNLM"/>
    </source>
</evidence>
<proteinExistence type="predicted"/>
<dbReference type="PANTHER" id="PTHR10231">
    <property type="entry name" value="NUCLEOTIDE-SUGAR TRANSMEMBRANE TRANSPORTER"/>
    <property type="match status" value="1"/>
</dbReference>
<dbReference type="RefSeq" id="XP_012894873.1">
    <property type="nucleotide sequence ID" value="XM_013039419.1"/>
</dbReference>
<keyword evidence="3 5" id="KW-1133">Transmembrane helix</keyword>
<evidence type="ECO:0000256" key="5">
    <source>
        <dbReference type="SAM" id="Phobius"/>
    </source>
</evidence>
<accession>D8LX30</accession>
<evidence type="ECO:0000313" key="6">
    <source>
        <dbReference type="EMBL" id="CBK20825.2"/>
    </source>
</evidence>
<evidence type="ECO:0000313" key="7">
    <source>
        <dbReference type="Proteomes" id="UP000008312"/>
    </source>
</evidence>
<dbReference type="GO" id="GO:0015165">
    <property type="term" value="F:pyrimidine nucleotide-sugar transmembrane transporter activity"/>
    <property type="evidence" value="ECO:0007669"/>
    <property type="project" value="InterPro"/>
</dbReference>
<evidence type="ECO:0000256" key="3">
    <source>
        <dbReference type="ARBA" id="ARBA00022989"/>
    </source>
</evidence>
<feature type="transmembrane region" description="Helical" evidence="5">
    <location>
        <begin position="21"/>
        <end position="38"/>
    </location>
</feature>
<evidence type="ECO:0000256" key="4">
    <source>
        <dbReference type="ARBA" id="ARBA00023136"/>
    </source>
</evidence>
<dbReference type="OMA" id="IEEDMMT"/>
<evidence type="ECO:0000256" key="1">
    <source>
        <dbReference type="ARBA" id="ARBA00004141"/>
    </source>
</evidence>
<feature type="transmembrane region" description="Helical" evidence="5">
    <location>
        <begin position="246"/>
        <end position="268"/>
    </location>
</feature>
<dbReference type="SUPFAM" id="SSF103481">
    <property type="entry name" value="Multidrug resistance efflux transporter EmrE"/>
    <property type="match status" value="1"/>
</dbReference>
<dbReference type="Gene3D" id="1.10.3730.20">
    <property type="match status" value="1"/>
</dbReference>
<feature type="transmembrane region" description="Helical" evidence="5">
    <location>
        <begin position="277"/>
        <end position="295"/>
    </location>
</feature>
<dbReference type="FunCoup" id="D8LX30">
    <property type="interactions" value="6"/>
</dbReference>
<dbReference type="InParanoid" id="D8LX30"/>
<dbReference type="GeneID" id="24918363"/>